<dbReference type="EMBL" id="CDMZ01004489">
    <property type="protein sequence ID" value="CEM49903.1"/>
    <property type="molecule type" value="Genomic_DNA"/>
</dbReference>
<dbReference type="SUPFAM" id="SSF50129">
    <property type="entry name" value="GroES-like"/>
    <property type="match status" value="1"/>
</dbReference>
<evidence type="ECO:0000313" key="5">
    <source>
        <dbReference type="EMBL" id="CEM49903.1"/>
    </source>
</evidence>
<evidence type="ECO:0000256" key="1">
    <source>
        <dbReference type="ARBA" id="ARBA00022857"/>
    </source>
</evidence>
<dbReference type="InterPro" id="IPR013154">
    <property type="entry name" value="ADH-like_N"/>
</dbReference>
<feature type="domain" description="Enoyl reductase (ER)" evidence="4">
    <location>
        <begin position="38"/>
        <end position="322"/>
    </location>
</feature>
<dbReference type="InterPro" id="IPR011032">
    <property type="entry name" value="GroES-like_sf"/>
</dbReference>
<feature type="region of interest" description="Disordered" evidence="3">
    <location>
        <begin position="1"/>
        <end position="25"/>
    </location>
</feature>
<name>A0A0G4HZA6_9ALVE</name>
<dbReference type="Gene3D" id="3.40.50.720">
    <property type="entry name" value="NAD(P)-binding Rossmann-like Domain"/>
    <property type="match status" value="1"/>
</dbReference>
<sequence length="363" mass="39783">MPAPPRPVHEQQETAPATASDSDGTKMMRKFFLKTPNHDMNKVELEVRRVPLPQPKKGEVLIRVSAAPVNPSDYLAWLTTEKGDKPIGIEGSGVVVASGGGIVARSLVGKTVGFVAEETGSYAEYVTVDALRECFPLTAGVPVEDCASFFVNPFTVIAMLHTVQKAQKAKVFIHTGASSHLGQMMVKLCKTMDVTVVNVVKRGDQAKMLKDLGAEVVVSEDDPEWTSQLKQVIEKLDIKVAFDAVGGRMSGLLMSMLPAESTTYVYGGLAKDPCVSDVPALDLIYKKKLLKGFLVVNWLTDCGFLVTVRRARYALRLVNEGLKKGGWAESHFVDCKPEEMQAEFLKMWSEKGFTGSKLRIRFD</sequence>
<reference evidence="5" key="1">
    <citation type="submission" date="2014-11" db="EMBL/GenBank/DDBJ databases">
        <authorList>
            <person name="Otto D Thomas"/>
            <person name="Naeem Raeece"/>
        </authorList>
    </citation>
    <scope>NUCLEOTIDE SEQUENCE</scope>
</reference>
<dbReference type="SMART" id="SM00829">
    <property type="entry name" value="PKS_ER"/>
    <property type="match status" value="1"/>
</dbReference>
<protein>
    <recommendedName>
        <fullName evidence="4">Enoyl reductase (ER) domain-containing protein</fullName>
    </recommendedName>
</protein>
<feature type="compositionally biased region" description="Polar residues" evidence="3">
    <location>
        <begin position="13"/>
        <end position="22"/>
    </location>
</feature>
<gene>
    <name evidence="5" type="ORF">Cvel_9683</name>
</gene>
<evidence type="ECO:0000256" key="3">
    <source>
        <dbReference type="SAM" id="MobiDB-lite"/>
    </source>
</evidence>
<organism evidence="5">
    <name type="scientific">Chromera velia CCMP2878</name>
    <dbReference type="NCBI Taxonomy" id="1169474"/>
    <lineage>
        <taxon>Eukaryota</taxon>
        <taxon>Sar</taxon>
        <taxon>Alveolata</taxon>
        <taxon>Colpodellida</taxon>
        <taxon>Chromeraceae</taxon>
        <taxon>Chromera</taxon>
    </lineage>
</organism>
<evidence type="ECO:0000259" key="4">
    <source>
        <dbReference type="SMART" id="SM00829"/>
    </source>
</evidence>
<keyword evidence="1" id="KW-0521">NADP</keyword>
<dbReference type="GO" id="GO:0016651">
    <property type="term" value="F:oxidoreductase activity, acting on NAD(P)H"/>
    <property type="evidence" value="ECO:0007669"/>
    <property type="project" value="TreeGrafter"/>
</dbReference>
<dbReference type="PANTHER" id="PTHR48106">
    <property type="entry name" value="QUINONE OXIDOREDUCTASE PIG3-RELATED"/>
    <property type="match status" value="1"/>
</dbReference>
<dbReference type="GO" id="GO:0070402">
    <property type="term" value="F:NADPH binding"/>
    <property type="evidence" value="ECO:0007669"/>
    <property type="project" value="TreeGrafter"/>
</dbReference>
<dbReference type="SUPFAM" id="SSF51735">
    <property type="entry name" value="NAD(P)-binding Rossmann-fold domains"/>
    <property type="match status" value="1"/>
</dbReference>
<dbReference type="PANTHER" id="PTHR48106:SF18">
    <property type="entry name" value="QUINONE OXIDOREDUCTASE PIG3"/>
    <property type="match status" value="1"/>
</dbReference>
<dbReference type="Pfam" id="PF08240">
    <property type="entry name" value="ADH_N"/>
    <property type="match status" value="1"/>
</dbReference>
<evidence type="ECO:0000256" key="2">
    <source>
        <dbReference type="ARBA" id="ARBA00023002"/>
    </source>
</evidence>
<proteinExistence type="predicted"/>
<dbReference type="InterPro" id="IPR036291">
    <property type="entry name" value="NAD(P)-bd_dom_sf"/>
</dbReference>
<dbReference type="InterPro" id="IPR020843">
    <property type="entry name" value="ER"/>
</dbReference>
<dbReference type="InterPro" id="IPR013149">
    <property type="entry name" value="ADH-like_C"/>
</dbReference>
<dbReference type="AlphaFoldDB" id="A0A0G4HZA6"/>
<dbReference type="VEuPathDB" id="CryptoDB:Cvel_9683"/>
<dbReference type="PhylomeDB" id="A0A0G4HZA6"/>
<dbReference type="Pfam" id="PF00107">
    <property type="entry name" value="ADH_zinc_N"/>
    <property type="match status" value="1"/>
</dbReference>
<accession>A0A0G4HZA6</accession>
<dbReference type="Gene3D" id="3.90.180.10">
    <property type="entry name" value="Medium-chain alcohol dehydrogenases, catalytic domain"/>
    <property type="match status" value="1"/>
</dbReference>
<keyword evidence="2" id="KW-0560">Oxidoreductase</keyword>